<feature type="transmembrane region" description="Helical" evidence="1">
    <location>
        <begin position="107"/>
        <end position="125"/>
    </location>
</feature>
<dbReference type="KEGG" id="ssw:SSGZ1_1313"/>
<organism evidence="2 3">
    <name type="scientific">Streptococcus suis (strain GZ1)</name>
    <dbReference type="NCBI Taxonomy" id="423211"/>
    <lineage>
        <taxon>Bacteria</taxon>
        <taxon>Bacillati</taxon>
        <taxon>Bacillota</taxon>
        <taxon>Bacilli</taxon>
        <taxon>Lactobacillales</taxon>
        <taxon>Streptococcaceae</taxon>
        <taxon>Streptococcus</taxon>
    </lineage>
</organism>
<protein>
    <submittedName>
        <fullName evidence="2">Uncharacterized protein</fullName>
    </submittedName>
</protein>
<keyword evidence="1" id="KW-1133">Transmembrane helix</keyword>
<dbReference type="AlphaFoldDB" id="D5AIV4"/>
<proteinExistence type="predicted"/>
<keyword evidence="1" id="KW-0812">Transmembrane</keyword>
<reference evidence="2 3" key="1">
    <citation type="journal article" date="2009" name="J. Infect. Dis.">
        <title>Clinical, experimental, and genomic differences between intermediately pathogenic, highly pathogenic, and epidemic Streptococcus suis.</title>
        <authorList>
            <person name="Ye C."/>
            <person name="Zheng H."/>
            <person name="Zhang J."/>
            <person name="Jing H."/>
            <person name="Wang L."/>
            <person name="Xiong Y."/>
            <person name="Wang W."/>
            <person name="Zhou Z."/>
            <person name="Sun Q."/>
            <person name="Luo X."/>
            <person name="Du H."/>
            <person name="Gottschalk M."/>
            <person name="Xu J."/>
        </authorList>
    </citation>
    <scope>NUCLEOTIDE SEQUENCE [LARGE SCALE GENOMIC DNA]</scope>
    <source>
        <strain evidence="2 3">GZ1</strain>
    </source>
</reference>
<evidence type="ECO:0000313" key="3">
    <source>
        <dbReference type="Proteomes" id="UP000002359"/>
    </source>
</evidence>
<name>D5AIV4_STRGZ</name>
<evidence type="ECO:0000256" key="1">
    <source>
        <dbReference type="SAM" id="Phobius"/>
    </source>
</evidence>
<dbReference type="PATRIC" id="fig|423211.3.peg.1296"/>
<feature type="transmembrane region" description="Helical" evidence="1">
    <location>
        <begin position="82"/>
        <end position="101"/>
    </location>
</feature>
<keyword evidence="1" id="KW-0472">Membrane</keyword>
<accession>D5AIV4</accession>
<dbReference type="HOGENOM" id="CLU_2036802_0_0_9"/>
<dbReference type="EMBL" id="CP000837">
    <property type="protein sequence ID" value="ADE31769.1"/>
    <property type="molecule type" value="Genomic_DNA"/>
</dbReference>
<gene>
    <name evidence="2" type="ordered locus">SSGZ1_1313</name>
</gene>
<sequence length="135" mass="15523">MMRSLPCIQNRRENMLRTITNTIKRYPEQALLFLYNAGIFAWMQSTSHSIMEQIGIDSNWFDKIPEPIKAWTGASLESMQTLLNSSAWGWLIVSMILMLVIRFVKGLIKFVIMLIIIGGGLYLLWQNKELLSGLV</sequence>
<evidence type="ECO:0000313" key="2">
    <source>
        <dbReference type="EMBL" id="ADE31769.1"/>
    </source>
</evidence>
<dbReference type="Proteomes" id="UP000002359">
    <property type="component" value="Chromosome"/>
</dbReference>